<dbReference type="GO" id="GO:0002376">
    <property type="term" value="P:immune system process"/>
    <property type="evidence" value="ECO:0007669"/>
    <property type="project" value="UniProtKB-KW"/>
</dbReference>
<keyword evidence="4" id="KW-0479">Metal-binding</keyword>
<evidence type="ECO:0000256" key="6">
    <source>
        <dbReference type="ARBA" id="ARBA00022833"/>
    </source>
</evidence>
<dbReference type="GO" id="GO:0005765">
    <property type="term" value="C:lysosomal membrane"/>
    <property type="evidence" value="ECO:0007669"/>
    <property type="project" value="UniProtKB-SubCell"/>
</dbReference>
<dbReference type="InterPro" id="IPR013083">
    <property type="entry name" value="Znf_RING/FYVE/PHD"/>
</dbReference>
<keyword evidence="5" id="KW-0863">Zinc-finger</keyword>
<keyword evidence="8" id="KW-0472">Membrane</keyword>
<dbReference type="Proteomes" id="UP000663860">
    <property type="component" value="Unassembled WGS sequence"/>
</dbReference>
<evidence type="ECO:0000256" key="2">
    <source>
        <dbReference type="ARBA" id="ARBA00004177"/>
    </source>
</evidence>
<keyword evidence="7" id="KW-0391">Immunity</keyword>
<comment type="subcellular location">
    <subcellularLocation>
        <location evidence="1">Endomembrane system</location>
        <topology evidence="1">Multi-pass membrane protein</topology>
    </subcellularLocation>
    <subcellularLocation>
        <location evidence="2">Endosome</location>
    </subcellularLocation>
    <subcellularLocation>
        <location evidence="3">Lysosome membrane</location>
    </subcellularLocation>
</comment>
<keyword evidence="8" id="KW-1133">Transmembrane helix</keyword>
<dbReference type="GO" id="GO:0008270">
    <property type="term" value="F:zinc ion binding"/>
    <property type="evidence" value="ECO:0007669"/>
    <property type="project" value="UniProtKB-KW"/>
</dbReference>
<dbReference type="InterPro" id="IPR011016">
    <property type="entry name" value="Znf_RING-CH"/>
</dbReference>
<dbReference type="GO" id="GO:0005768">
    <property type="term" value="C:endosome"/>
    <property type="evidence" value="ECO:0007669"/>
    <property type="project" value="UniProtKB-SubCell"/>
</dbReference>
<proteinExistence type="predicted"/>
<dbReference type="SUPFAM" id="SSF57850">
    <property type="entry name" value="RING/U-box"/>
    <property type="match status" value="1"/>
</dbReference>
<evidence type="ECO:0000256" key="3">
    <source>
        <dbReference type="ARBA" id="ARBA00004656"/>
    </source>
</evidence>
<protein>
    <recommendedName>
        <fullName evidence="9">RING-CH-type domain-containing protein</fullName>
    </recommendedName>
</protein>
<keyword evidence="8" id="KW-0812">Transmembrane</keyword>
<evidence type="ECO:0000313" key="11">
    <source>
        <dbReference type="EMBL" id="CAF4116901.1"/>
    </source>
</evidence>
<name>A0A814L386_9BILA</name>
<keyword evidence="6" id="KW-0862">Zinc</keyword>
<evidence type="ECO:0000313" key="10">
    <source>
        <dbReference type="EMBL" id="CAF1057957.1"/>
    </source>
</evidence>
<dbReference type="PROSITE" id="PS51292">
    <property type="entry name" value="ZF_RING_CH"/>
    <property type="match status" value="1"/>
</dbReference>
<gene>
    <name evidence="10" type="ORF">IZO911_LOCUS20710</name>
    <name evidence="11" type="ORF">KXQ929_LOCUS35410</name>
</gene>
<comment type="caution">
    <text evidence="10">The sequence shown here is derived from an EMBL/GenBank/DDBJ whole genome shotgun (WGS) entry which is preliminary data.</text>
</comment>
<evidence type="ECO:0000256" key="7">
    <source>
        <dbReference type="ARBA" id="ARBA00022859"/>
    </source>
</evidence>
<evidence type="ECO:0000256" key="1">
    <source>
        <dbReference type="ARBA" id="ARBA00004127"/>
    </source>
</evidence>
<dbReference type="Proteomes" id="UP000663868">
    <property type="component" value="Unassembled WGS sequence"/>
</dbReference>
<evidence type="ECO:0000256" key="4">
    <source>
        <dbReference type="ARBA" id="ARBA00022723"/>
    </source>
</evidence>
<evidence type="ECO:0000256" key="5">
    <source>
        <dbReference type="ARBA" id="ARBA00022771"/>
    </source>
</evidence>
<dbReference type="AlphaFoldDB" id="A0A814L386"/>
<evidence type="ECO:0000256" key="8">
    <source>
        <dbReference type="SAM" id="Phobius"/>
    </source>
</evidence>
<dbReference type="Pfam" id="PF12906">
    <property type="entry name" value="RINGv"/>
    <property type="match status" value="1"/>
</dbReference>
<dbReference type="EMBL" id="CAJNOE010000217">
    <property type="protein sequence ID" value="CAF1057957.1"/>
    <property type="molecule type" value="Genomic_DNA"/>
</dbReference>
<organism evidence="10 12">
    <name type="scientific">Adineta steineri</name>
    <dbReference type="NCBI Taxonomy" id="433720"/>
    <lineage>
        <taxon>Eukaryota</taxon>
        <taxon>Metazoa</taxon>
        <taxon>Spiralia</taxon>
        <taxon>Gnathifera</taxon>
        <taxon>Rotifera</taxon>
        <taxon>Eurotatoria</taxon>
        <taxon>Bdelloidea</taxon>
        <taxon>Adinetida</taxon>
        <taxon>Adinetidae</taxon>
        <taxon>Adineta</taxon>
    </lineage>
</organism>
<feature type="transmembrane region" description="Helical" evidence="8">
    <location>
        <begin position="133"/>
        <end position="154"/>
    </location>
</feature>
<feature type="domain" description="RING-CH-type" evidence="9">
    <location>
        <begin position="50"/>
        <end position="111"/>
    </location>
</feature>
<dbReference type="PANTHER" id="PTHR45981">
    <property type="entry name" value="LD02310P"/>
    <property type="match status" value="1"/>
</dbReference>
<dbReference type="Gene3D" id="3.30.40.10">
    <property type="entry name" value="Zinc/RING finger domain, C3HC4 (zinc finger)"/>
    <property type="match status" value="1"/>
</dbReference>
<feature type="transmembrane region" description="Helical" evidence="8">
    <location>
        <begin position="175"/>
        <end position="196"/>
    </location>
</feature>
<evidence type="ECO:0000313" key="12">
    <source>
        <dbReference type="Proteomes" id="UP000663860"/>
    </source>
</evidence>
<reference evidence="10" key="1">
    <citation type="submission" date="2021-02" db="EMBL/GenBank/DDBJ databases">
        <authorList>
            <person name="Nowell W R."/>
        </authorList>
    </citation>
    <scope>NUCLEOTIDE SEQUENCE</scope>
</reference>
<sequence>MESQGSEVPINKSISINLDEEATTSNLIVETPLIPIEASNTHSLLSTSSKTNDYPGVCRICHHEGTINKSLISPCYCVDTMKYVHQSCLQHWMKNADAKLCERCRYEYVKHSELKPFKEWKMLDLTACQRCKIIFSVPCILFAVLVIFWTRYILIEKSRNEIKDGKPHWPFWTKFSFIVIAAWVFLYVQLIVYFRLCIRWVQFNQHNVILSRGEQPSKGIIPFRKKESNTNSENHIITSVDVNDLPPINANTTSIAMPGQITV</sequence>
<evidence type="ECO:0000259" key="9">
    <source>
        <dbReference type="PROSITE" id="PS51292"/>
    </source>
</evidence>
<accession>A0A814L386</accession>
<dbReference type="SMART" id="SM00744">
    <property type="entry name" value="RINGv"/>
    <property type="match status" value="1"/>
</dbReference>
<dbReference type="EMBL" id="CAJOBB010005133">
    <property type="protein sequence ID" value="CAF4116901.1"/>
    <property type="molecule type" value="Genomic_DNA"/>
</dbReference>